<dbReference type="AlphaFoldDB" id="A0A0K6S6F6"/>
<organism evidence="1">
    <name type="scientific">Chromera velia CCMP2878</name>
    <dbReference type="NCBI Taxonomy" id="1169474"/>
    <lineage>
        <taxon>Eukaryota</taxon>
        <taxon>Sar</taxon>
        <taxon>Alveolata</taxon>
        <taxon>Colpodellida</taxon>
        <taxon>Chromeraceae</taxon>
        <taxon>Chromera</taxon>
    </lineage>
</organism>
<evidence type="ECO:0000313" key="1">
    <source>
        <dbReference type="EMBL" id="CUC09238.1"/>
    </source>
</evidence>
<reference evidence="1" key="1">
    <citation type="submission" date="2014-11" db="EMBL/GenBank/DDBJ databases">
        <title>Molecular phylogeny of cliff fern family Woodsiaceae with morphological implications.</title>
        <authorList>
            <person name="Shao Y.-Z."/>
            <person name="Wei R."/>
            <person name="Zhang X.-C."/>
        </authorList>
    </citation>
    <scope>NUCLEOTIDE SEQUENCE</scope>
</reference>
<accession>A0A0K6S6F6</accession>
<name>A0A0K6S6F6_9ALVE</name>
<sequence>MVEREGKAGEMTLQTQSDPVYYFDHEELDIYLEFEDLYDNKFDLPDLVASDDEEDEGMGVDDINPDGNADFGRTAIHDNARSLPAVSSSVSSSGVEGSAAMDAFGVSMEEAGEIRERGQREKSEQSAKSSPFFVFNILELILSGVLTSIDSARNFLFEKGALRIPKCKNHPNRLMHYDEKKKTLQM</sequence>
<dbReference type="EMBL" id="CDMZ01000419">
    <property type="protein sequence ID" value="CUC09238.1"/>
    <property type="molecule type" value="Genomic_DNA"/>
</dbReference>
<dbReference type="VEuPathDB" id="CryptoDB:Cvel_17363"/>
<protein>
    <submittedName>
        <fullName evidence="1">Uncharacterized protein</fullName>
    </submittedName>
</protein>
<proteinExistence type="predicted"/>
<gene>
    <name evidence="1" type="ORF">Cvel_17363.t1.CR2</name>
</gene>